<organism evidence="1 2">
    <name type="scientific">Dendrolimus kikuchii</name>
    <dbReference type="NCBI Taxonomy" id="765133"/>
    <lineage>
        <taxon>Eukaryota</taxon>
        <taxon>Metazoa</taxon>
        <taxon>Ecdysozoa</taxon>
        <taxon>Arthropoda</taxon>
        <taxon>Hexapoda</taxon>
        <taxon>Insecta</taxon>
        <taxon>Pterygota</taxon>
        <taxon>Neoptera</taxon>
        <taxon>Endopterygota</taxon>
        <taxon>Lepidoptera</taxon>
        <taxon>Glossata</taxon>
        <taxon>Ditrysia</taxon>
        <taxon>Bombycoidea</taxon>
        <taxon>Lasiocampidae</taxon>
        <taxon>Dendrolimus</taxon>
    </lineage>
</organism>
<evidence type="ECO:0000313" key="2">
    <source>
        <dbReference type="Proteomes" id="UP000824533"/>
    </source>
</evidence>
<reference evidence="1 2" key="1">
    <citation type="journal article" date="2021" name="Front. Genet.">
        <title>Chromosome-Level Genome Assembly Reveals Significant Gene Expansion in the Toll and IMD Signaling Pathways of Dendrolimus kikuchii.</title>
        <authorList>
            <person name="Zhou J."/>
            <person name="Wu P."/>
            <person name="Xiong Z."/>
            <person name="Liu N."/>
            <person name="Zhao N."/>
            <person name="Ji M."/>
            <person name="Qiu Y."/>
            <person name="Yang B."/>
        </authorList>
    </citation>
    <scope>NUCLEOTIDE SEQUENCE [LARGE SCALE GENOMIC DNA]</scope>
    <source>
        <strain evidence="1">Ann1</strain>
    </source>
</reference>
<proteinExistence type="predicted"/>
<sequence>MSFSACSISSDRESIKRVLQFSMFWCALKDSLEYTVLGSLHNRFPNVPTVTHVGQQVDFFLIIGWENLPATIKLLPTYHGACWRNIMRVPVDVLQWPPRRKRTTF</sequence>
<evidence type="ECO:0000313" key="1">
    <source>
        <dbReference type="EMBL" id="KAJ0183659.1"/>
    </source>
</evidence>
<name>A0ACC1DI69_9NEOP</name>
<accession>A0ACC1DI69</accession>
<keyword evidence="2" id="KW-1185">Reference proteome</keyword>
<dbReference type="EMBL" id="CM034387">
    <property type="protein sequence ID" value="KAJ0183659.1"/>
    <property type="molecule type" value="Genomic_DNA"/>
</dbReference>
<gene>
    <name evidence="1" type="ORF">K1T71_000082</name>
</gene>
<dbReference type="Proteomes" id="UP000824533">
    <property type="component" value="Linkage Group LG01"/>
</dbReference>
<protein>
    <submittedName>
        <fullName evidence="1">Uncharacterized protein</fullName>
    </submittedName>
</protein>
<comment type="caution">
    <text evidence="1">The sequence shown here is derived from an EMBL/GenBank/DDBJ whole genome shotgun (WGS) entry which is preliminary data.</text>
</comment>